<dbReference type="RefSeq" id="XP_038078721.1">
    <property type="nucleotide sequence ID" value="XM_038222793.1"/>
</dbReference>
<evidence type="ECO:0000256" key="8">
    <source>
        <dbReference type="ARBA" id="ARBA00023170"/>
    </source>
</evidence>
<comment type="similarity">
    <text evidence="2">Belongs to the G-protein coupled receptor 3 family.</text>
</comment>
<organism evidence="14 15">
    <name type="scientific">Patiria miniata</name>
    <name type="common">Bat star</name>
    <name type="synonym">Asterina miniata</name>
    <dbReference type="NCBI Taxonomy" id="46514"/>
    <lineage>
        <taxon>Eukaryota</taxon>
        <taxon>Metazoa</taxon>
        <taxon>Echinodermata</taxon>
        <taxon>Eleutherozoa</taxon>
        <taxon>Asterozoa</taxon>
        <taxon>Asteroidea</taxon>
        <taxon>Valvatacea</taxon>
        <taxon>Valvatida</taxon>
        <taxon>Asterinidae</taxon>
        <taxon>Patiria</taxon>
    </lineage>
</organism>
<dbReference type="InterPro" id="IPR011500">
    <property type="entry name" value="GPCR_3_9-Cys_dom"/>
</dbReference>
<feature type="compositionally biased region" description="Polar residues" evidence="11">
    <location>
        <begin position="1096"/>
        <end position="1113"/>
    </location>
</feature>
<keyword evidence="3" id="KW-1003">Cell membrane</keyword>
<feature type="transmembrane region" description="Helical" evidence="12">
    <location>
        <begin position="468"/>
        <end position="495"/>
    </location>
</feature>
<keyword evidence="5 12" id="KW-1133">Transmembrane helix</keyword>
<dbReference type="CDD" id="cd15285">
    <property type="entry name" value="7tmC_mGluR_group1"/>
    <property type="match status" value="1"/>
</dbReference>
<keyword evidence="7 12" id="KW-0472">Membrane</keyword>
<feature type="transmembrane region" description="Helical" evidence="12">
    <location>
        <begin position="400"/>
        <end position="420"/>
    </location>
</feature>
<evidence type="ECO:0000256" key="6">
    <source>
        <dbReference type="ARBA" id="ARBA00023040"/>
    </source>
</evidence>
<dbReference type="FunFam" id="2.10.50.30:FF:000001">
    <property type="entry name" value="metabotropic glutamate receptor 1"/>
    <property type="match status" value="1"/>
</dbReference>
<keyword evidence="8" id="KW-0675">Receptor</keyword>
<dbReference type="InterPro" id="IPR000162">
    <property type="entry name" value="GPCR_3_mtglu_rcpt"/>
</dbReference>
<evidence type="ECO:0000256" key="10">
    <source>
        <dbReference type="ARBA" id="ARBA00023224"/>
    </source>
</evidence>
<evidence type="ECO:0000313" key="14">
    <source>
        <dbReference type="EnsemblMetazoa" id="XP_038078721.1"/>
    </source>
</evidence>
<keyword evidence="10" id="KW-0807">Transducer</keyword>
<dbReference type="SUPFAM" id="SSF53822">
    <property type="entry name" value="Periplasmic binding protein-like I"/>
    <property type="match status" value="1"/>
</dbReference>
<dbReference type="InterPro" id="IPR001828">
    <property type="entry name" value="ANF_lig-bd_rcpt"/>
</dbReference>
<evidence type="ECO:0000256" key="12">
    <source>
        <dbReference type="SAM" id="Phobius"/>
    </source>
</evidence>
<evidence type="ECO:0000256" key="3">
    <source>
        <dbReference type="ARBA" id="ARBA00022475"/>
    </source>
</evidence>
<feature type="transmembrane region" description="Helical" evidence="12">
    <location>
        <begin position="552"/>
        <end position="575"/>
    </location>
</feature>
<feature type="transmembrane region" description="Helical" evidence="12">
    <location>
        <begin position="515"/>
        <end position="540"/>
    </location>
</feature>
<feature type="transmembrane region" description="Helical" evidence="12">
    <location>
        <begin position="361"/>
        <end position="380"/>
    </location>
</feature>
<dbReference type="Pfam" id="PF01094">
    <property type="entry name" value="ANF_receptor"/>
    <property type="match status" value="1"/>
</dbReference>
<reference evidence="14" key="1">
    <citation type="submission" date="2022-11" db="UniProtKB">
        <authorList>
            <consortium name="EnsemblMetazoa"/>
        </authorList>
    </citation>
    <scope>IDENTIFICATION</scope>
</reference>
<accession>A0A914BSZ1</accession>
<dbReference type="InterPro" id="IPR050726">
    <property type="entry name" value="mGluR"/>
</dbReference>
<evidence type="ECO:0000256" key="2">
    <source>
        <dbReference type="ARBA" id="ARBA00007242"/>
    </source>
</evidence>
<evidence type="ECO:0000256" key="4">
    <source>
        <dbReference type="ARBA" id="ARBA00022692"/>
    </source>
</evidence>
<feature type="region of interest" description="Disordered" evidence="11">
    <location>
        <begin position="888"/>
        <end position="934"/>
    </location>
</feature>
<dbReference type="AlphaFoldDB" id="A0A914BSZ1"/>
<keyword evidence="9" id="KW-0325">Glycoprotein</keyword>
<feature type="transmembrane region" description="Helical" evidence="12">
    <location>
        <begin position="581"/>
        <end position="609"/>
    </location>
</feature>
<feature type="domain" description="G-protein coupled receptors family 3 profile" evidence="13">
    <location>
        <begin position="360"/>
        <end position="623"/>
    </location>
</feature>
<proteinExistence type="inferred from homology"/>
<dbReference type="InterPro" id="IPR017979">
    <property type="entry name" value="GPCR_3_CS"/>
</dbReference>
<dbReference type="Proteomes" id="UP000887568">
    <property type="component" value="Unplaced"/>
</dbReference>
<sequence>MEVFKDLAMKAGICIATYDSINSHSPPEKFDKVIRNLLQTPTARVVVCFCEGKTITNLMEATRRLGLSGRFLFIGSDGWADRNEIVKGVEREAIGGISIKPQTSYIENFDPYYFALRPNNHSVNPWFREFWEARFKCELPQDKNQSVLEEIGRKHYPKNCTGRETLAKNYSQDTKMGFIINAIYTMAHGLHDMHQALCPPDTVGLCPEMKPVDGTVFLRHLFNVSFRGVSGNEIEFDKNGDPSGRYDIFNFQLLPNGKYKYVPIGDWSAGVLEMNDTAMMWNNASSTPATSFCSEPCPKAHIKDIRDNVHCCWACVPCKTNQIMVDEFTCKECAKGQWPNENLSDCTEIEAEVMHWGDIEAIVAVTFSCLGICFTLFVLVTFIRYNETPVVKSSSRENSYILLVGILMCFLMTFAFITIPTTLVCYIRRIGLGLSFCICYAALVVRTNRMARILAGSKKKIITRKPRFLGSTAQVVMTFIVIGLQVIITIVLIVIEPPEAVYDYPDLRRVRLICNTTTLGILGPLGFDSFLVVLCTLYAFKTRNLPENFNEAKYIAFTMYTTCVVWLAFIPLYFGGSEMRTIVVCFAVSLSATVALACLFFPKTYIVLFKPERNRRSSMKTSSLVRMHVGSFSELAPLSSQKTNSVNGSLDIGMGRDRVGRSPGFNRKRPPKEKGFFSGMRRRKRGYNQVNMMKAVERDRIQRRRQPVYRYSPSTESQPRRISGCLEEQIPEHNGATKAEEPVWQTSQSSPKIAVVRPRTDQSTTNLQEVYIESALRDASSPGSIPPLLASKEEALLRRNSGARAGKSSDSVYIEMDREPVRDTRDSQADARDEQSEAHPLLTDDDDNDADVSRRRDSSPGLRLDIPQIITSFHGSSQDLTEPQVGQMRNSTLDAPPVHNKRRVSDSQGLPRPGVNPFQFLPRRRSHGSLEGKPSVPLCSAPPCKHSLKHRKQLARSAEVLCRQVIGFSNPLPTSSTISSFSLTSPSQAPYSKPARPSSAIDLVPSGPNLQETELNSPPPPKSIATASNNNNLEPTEFGKRTELDNAPPTVEMAIRPNKPPDTNANTNGLIPDSRAEEAFQSGGVWNEAKLEELASGQNTPLRTLSEIRSSNV</sequence>
<evidence type="ECO:0000256" key="7">
    <source>
        <dbReference type="ARBA" id="ARBA00023136"/>
    </source>
</evidence>
<feature type="region of interest" description="Disordered" evidence="11">
    <location>
        <begin position="800"/>
        <end position="863"/>
    </location>
</feature>
<feature type="compositionally biased region" description="Polar residues" evidence="11">
    <location>
        <begin position="1025"/>
        <end position="1034"/>
    </location>
</feature>
<dbReference type="EnsemblMetazoa" id="XM_038222793.1">
    <property type="protein sequence ID" value="XP_038078721.1"/>
    <property type="gene ID" value="LOC119746035"/>
</dbReference>
<dbReference type="PANTHER" id="PTHR24060">
    <property type="entry name" value="METABOTROPIC GLUTAMATE RECEPTOR"/>
    <property type="match status" value="1"/>
</dbReference>
<evidence type="ECO:0000256" key="9">
    <source>
        <dbReference type="ARBA" id="ARBA00023180"/>
    </source>
</evidence>
<evidence type="ECO:0000313" key="15">
    <source>
        <dbReference type="Proteomes" id="UP000887568"/>
    </source>
</evidence>
<dbReference type="Pfam" id="PF00003">
    <property type="entry name" value="7tm_3"/>
    <property type="match status" value="1"/>
</dbReference>
<feature type="compositionally biased region" description="Low complexity" evidence="11">
    <location>
        <begin position="973"/>
        <end position="987"/>
    </location>
</feature>
<dbReference type="GO" id="GO:0005886">
    <property type="term" value="C:plasma membrane"/>
    <property type="evidence" value="ECO:0007669"/>
    <property type="project" value="UniProtKB-SubCell"/>
</dbReference>
<dbReference type="Gene3D" id="3.40.50.2300">
    <property type="match status" value="2"/>
</dbReference>
<dbReference type="Gene3D" id="2.10.50.30">
    <property type="entry name" value="GPCR, family 3, nine cysteines domain"/>
    <property type="match status" value="1"/>
</dbReference>
<dbReference type="FunFam" id="3.40.50.2300:FF:000145">
    <property type="entry name" value="Glutamate receptor, metabotropic"/>
    <property type="match status" value="1"/>
</dbReference>
<feature type="region of interest" description="Disordered" evidence="11">
    <location>
        <begin position="643"/>
        <end position="677"/>
    </location>
</feature>
<dbReference type="GeneID" id="119746035"/>
<dbReference type="PROSITE" id="PS50259">
    <property type="entry name" value="G_PROTEIN_RECEP_F3_4"/>
    <property type="match status" value="1"/>
</dbReference>
<feature type="region of interest" description="Disordered" evidence="11">
    <location>
        <begin position="1094"/>
        <end position="1113"/>
    </location>
</feature>
<evidence type="ECO:0000256" key="5">
    <source>
        <dbReference type="ARBA" id="ARBA00022989"/>
    </source>
</evidence>
<keyword evidence="6" id="KW-0297">G-protein coupled receptor</keyword>
<protein>
    <recommendedName>
        <fullName evidence="13">G-protein coupled receptors family 3 profile domain-containing protein</fullName>
    </recommendedName>
</protein>
<dbReference type="OrthoDB" id="425344at2759"/>
<keyword evidence="4 12" id="KW-0812">Transmembrane</keyword>
<evidence type="ECO:0000256" key="11">
    <source>
        <dbReference type="SAM" id="MobiDB-lite"/>
    </source>
</evidence>
<dbReference type="GO" id="GO:0004930">
    <property type="term" value="F:G protein-coupled receptor activity"/>
    <property type="evidence" value="ECO:0007669"/>
    <property type="project" value="UniProtKB-KW"/>
</dbReference>
<dbReference type="PRINTS" id="PR00593">
    <property type="entry name" value="MTABOTROPICR"/>
</dbReference>
<dbReference type="InterPro" id="IPR028082">
    <property type="entry name" value="Peripla_BP_I"/>
</dbReference>
<name>A0A914BSZ1_PATMI</name>
<feature type="compositionally biased region" description="Basic and acidic residues" evidence="11">
    <location>
        <begin position="815"/>
        <end position="837"/>
    </location>
</feature>
<dbReference type="InterPro" id="IPR017978">
    <property type="entry name" value="GPCR_3_C"/>
</dbReference>
<dbReference type="PROSITE" id="PS00981">
    <property type="entry name" value="G_PROTEIN_RECEP_F3_3"/>
    <property type="match status" value="1"/>
</dbReference>
<feature type="region of interest" description="Disordered" evidence="11">
    <location>
        <begin position="973"/>
        <end position="1071"/>
    </location>
</feature>
<dbReference type="OMA" id="VWNEAKL"/>
<dbReference type="InterPro" id="IPR038550">
    <property type="entry name" value="GPCR_3_9-Cys_sf"/>
</dbReference>
<keyword evidence="15" id="KW-1185">Reference proteome</keyword>
<evidence type="ECO:0000259" key="13">
    <source>
        <dbReference type="PROSITE" id="PS50259"/>
    </source>
</evidence>
<comment type="subcellular location">
    <subcellularLocation>
        <location evidence="1">Cell membrane</location>
        <topology evidence="1">Multi-pass membrane protein</topology>
    </subcellularLocation>
</comment>
<evidence type="ECO:0000256" key="1">
    <source>
        <dbReference type="ARBA" id="ARBA00004651"/>
    </source>
</evidence>
<dbReference type="Pfam" id="PF07562">
    <property type="entry name" value="NCD3G"/>
    <property type="match status" value="1"/>
</dbReference>